<reference evidence="2 3" key="1">
    <citation type="journal article" date="2019" name="Nat. Ecol. Evol.">
        <title>Megaphylogeny resolves global patterns of mushroom evolution.</title>
        <authorList>
            <person name="Varga T."/>
            <person name="Krizsan K."/>
            <person name="Foldi C."/>
            <person name="Dima B."/>
            <person name="Sanchez-Garcia M."/>
            <person name="Sanchez-Ramirez S."/>
            <person name="Szollosi G.J."/>
            <person name="Szarkandi J.G."/>
            <person name="Papp V."/>
            <person name="Albert L."/>
            <person name="Andreopoulos W."/>
            <person name="Angelini C."/>
            <person name="Antonin V."/>
            <person name="Barry K.W."/>
            <person name="Bougher N.L."/>
            <person name="Buchanan P."/>
            <person name="Buyck B."/>
            <person name="Bense V."/>
            <person name="Catcheside P."/>
            <person name="Chovatia M."/>
            <person name="Cooper J."/>
            <person name="Damon W."/>
            <person name="Desjardin D."/>
            <person name="Finy P."/>
            <person name="Geml J."/>
            <person name="Haridas S."/>
            <person name="Hughes K."/>
            <person name="Justo A."/>
            <person name="Karasinski D."/>
            <person name="Kautmanova I."/>
            <person name="Kiss B."/>
            <person name="Kocsube S."/>
            <person name="Kotiranta H."/>
            <person name="LaButti K.M."/>
            <person name="Lechner B.E."/>
            <person name="Liimatainen K."/>
            <person name="Lipzen A."/>
            <person name="Lukacs Z."/>
            <person name="Mihaltcheva S."/>
            <person name="Morgado L.N."/>
            <person name="Niskanen T."/>
            <person name="Noordeloos M.E."/>
            <person name="Ohm R.A."/>
            <person name="Ortiz-Santana B."/>
            <person name="Ovrebo C."/>
            <person name="Racz N."/>
            <person name="Riley R."/>
            <person name="Savchenko A."/>
            <person name="Shiryaev A."/>
            <person name="Soop K."/>
            <person name="Spirin V."/>
            <person name="Szebenyi C."/>
            <person name="Tomsovsky M."/>
            <person name="Tulloss R.E."/>
            <person name="Uehling J."/>
            <person name="Grigoriev I.V."/>
            <person name="Vagvolgyi C."/>
            <person name="Papp T."/>
            <person name="Martin F.M."/>
            <person name="Miettinen O."/>
            <person name="Hibbett D.S."/>
            <person name="Nagy L.G."/>
        </authorList>
    </citation>
    <scope>NUCLEOTIDE SEQUENCE [LARGE SCALE GENOMIC DNA]</scope>
    <source>
        <strain evidence="2 3">CBS 962.96</strain>
    </source>
</reference>
<proteinExistence type="predicted"/>
<feature type="compositionally biased region" description="Polar residues" evidence="1">
    <location>
        <begin position="30"/>
        <end position="49"/>
    </location>
</feature>
<dbReference type="AlphaFoldDB" id="A0A4S8KNB1"/>
<accession>A0A4S8KNB1</accession>
<feature type="non-terminal residue" evidence="2">
    <location>
        <position position="1"/>
    </location>
</feature>
<evidence type="ECO:0000313" key="3">
    <source>
        <dbReference type="Proteomes" id="UP000297245"/>
    </source>
</evidence>
<dbReference type="Proteomes" id="UP000297245">
    <property type="component" value="Unassembled WGS sequence"/>
</dbReference>
<dbReference type="OrthoDB" id="3063746at2759"/>
<feature type="non-terminal residue" evidence="2">
    <location>
        <position position="100"/>
    </location>
</feature>
<evidence type="ECO:0000313" key="2">
    <source>
        <dbReference type="EMBL" id="THU77136.1"/>
    </source>
</evidence>
<feature type="region of interest" description="Disordered" evidence="1">
    <location>
        <begin position="1"/>
        <end position="60"/>
    </location>
</feature>
<protein>
    <submittedName>
        <fullName evidence="2">Uncharacterized protein</fullName>
    </submittedName>
</protein>
<evidence type="ECO:0000256" key="1">
    <source>
        <dbReference type="SAM" id="MobiDB-lite"/>
    </source>
</evidence>
<gene>
    <name evidence="2" type="ORF">K435DRAFT_878227</name>
</gene>
<dbReference type="EMBL" id="ML180540">
    <property type="protein sequence ID" value="THU77136.1"/>
    <property type="molecule type" value="Genomic_DNA"/>
</dbReference>
<sequence length="100" mass="10863">KQLTTPNAPVKPKRKKTHRLSDLRPIPLSIPSTLATGTGNESQDVTSPTDAGGEVQPLINSPFDFSFGDELLYPSSPYPDTISDTAKSPVQAQYVYDEET</sequence>
<keyword evidence="3" id="KW-1185">Reference proteome</keyword>
<organism evidence="2 3">
    <name type="scientific">Dendrothele bispora (strain CBS 962.96)</name>
    <dbReference type="NCBI Taxonomy" id="1314807"/>
    <lineage>
        <taxon>Eukaryota</taxon>
        <taxon>Fungi</taxon>
        <taxon>Dikarya</taxon>
        <taxon>Basidiomycota</taxon>
        <taxon>Agaricomycotina</taxon>
        <taxon>Agaricomycetes</taxon>
        <taxon>Agaricomycetidae</taxon>
        <taxon>Agaricales</taxon>
        <taxon>Agaricales incertae sedis</taxon>
        <taxon>Dendrothele</taxon>
    </lineage>
</organism>
<name>A0A4S8KNB1_DENBC</name>